<proteinExistence type="predicted"/>
<evidence type="ECO:0000313" key="1">
    <source>
        <dbReference type="EMBL" id="KAG0147845.1"/>
    </source>
</evidence>
<keyword evidence="2" id="KW-1185">Reference proteome</keyword>
<protein>
    <submittedName>
        <fullName evidence="1">Uncharacterized protein</fullName>
    </submittedName>
</protein>
<organism evidence="1 2">
    <name type="scientific">Cronartium quercuum f. sp. fusiforme G11</name>
    <dbReference type="NCBI Taxonomy" id="708437"/>
    <lineage>
        <taxon>Eukaryota</taxon>
        <taxon>Fungi</taxon>
        <taxon>Dikarya</taxon>
        <taxon>Basidiomycota</taxon>
        <taxon>Pucciniomycotina</taxon>
        <taxon>Pucciniomycetes</taxon>
        <taxon>Pucciniales</taxon>
        <taxon>Coleosporiaceae</taxon>
        <taxon>Cronartium</taxon>
    </lineage>
</organism>
<dbReference type="EMBL" id="MU167243">
    <property type="protein sequence ID" value="KAG0147845.1"/>
    <property type="molecule type" value="Genomic_DNA"/>
</dbReference>
<accession>A0A9P6NQS6</accession>
<feature type="non-terminal residue" evidence="1">
    <location>
        <position position="98"/>
    </location>
</feature>
<reference evidence="1" key="1">
    <citation type="submission" date="2013-11" db="EMBL/GenBank/DDBJ databases">
        <title>Genome sequence of the fusiform rust pathogen reveals effectors for host alternation and coevolution with pine.</title>
        <authorList>
            <consortium name="DOE Joint Genome Institute"/>
            <person name="Smith K."/>
            <person name="Pendleton A."/>
            <person name="Kubisiak T."/>
            <person name="Anderson C."/>
            <person name="Salamov A."/>
            <person name="Aerts A."/>
            <person name="Riley R."/>
            <person name="Clum A."/>
            <person name="Lindquist E."/>
            <person name="Ence D."/>
            <person name="Campbell M."/>
            <person name="Kronenberg Z."/>
            <person name="Feau N."/>
            <person name="Dhillon B."/>
            <person name="Hamelin R."/>
            <person name="Burleigh J."/>
            <person name="Smith J."/>
            <person name="Yandell M."/>
            <person name="Nelson C."/>
            <person name="Grigoriev I."/>
            <person name="Davis J."/>
        </authorList>
    </citation>
    <scope>NUCLEOTIDE SEQUENCE</scope>
    <source>
        <strain evidence="1">G11</strain>
    </source>
</reference>
<evidence type="ECO:0000313" key="2">
    <source>
        <dbReference type="Proteomes" id="UP000886653"/>
    </source>
</evidence>
<gene>
    <name evidence="1" type="ORF">CROQUDRAFT_106185</name>
</gene>
<dbReference type="AlphaFoldDB" id="A0A9P6NQS6"/>
<sequence length="98" mass="10864">MDVAGHRRLSLPNSACRTRGMYIPRGSDSVSQPQMRHDIASGVTPSHSLFYLFIDNQLTIRALTQDLRATPGLHLRRETHAALHSLLNKATSTKQVSS</sequence>
<dbReference type="Proteomes" id="UP000886653">
    <property type="component" value="Unassembled WGS sequence"/>
</dbReference>
<comment type="caution">
    <text evidence="1">The sequence shown here is derived from an EMBL/GenBank/DDBJ whole genome shotgun (WGS) entry which is preliminary data.</text>
</comment>
<name>A0A9P6NQS6_9BASI</name>